<feature type="domain" description="DJ-1/PfpI" evidence="2">
    <location>
        <begin position="101"/>
        <end position="240"/>
    </location>
</feature>
<dbReference type="SUPFAM" id="SSF52317">
    <property type="entry name" value="Class I glutamine amidotransferase-like"/>
    <property type="match status" value="1"/>
</dbReference>
<dbReference type="Gene3D" id="3.40.50.880">
    <property type="match status" value="1"/>
</dbReference>
<evidence type="ECO:0000313" key="4">
    <source>
        <dbReference type="Proteomes" id="UP000383932"/>
    </source>
</evidence>
<dbReference type="PANTHER" id="PTHR43130:SF15">
    <property type="entry name" value="THIJ_PFPI FAMILY PROTEIN (AFU_ORTHOLOGUE AFUA_5G14240)"/>
    <property type="match status" value="1"/>
</dbReference>
<comment type="caution">
    <text evidence="3">The sequence shown here is derived from an EMBL/GenBank/DDBJ whole genome shotgun (WGS) entry which is preliminary data.</text>
</comment>
<dbReference type="InterPro" id="IPR002818">
    <property type="entry name" value="DJ-1/PfpI"/>
</dbReference>
<feature type="signal peptide" evidence="1">
    <location>
        <begin position="1"/>
        <end position="24"/>
    </location>
</feature>
<evidence type="ECO:0000313" key="3">
    <source>
        <dbReference type="EMBL" id="KAB5593169.1"/>
    </source>
</evidence>
<dbReference type="Pfam" id="PF01965">
    <property type="entry name" value="DJ-1_PfpI"/>
    <property type="match status" value="1"/>
</dbReference>
<name>A0A5N5QNE0_9AGAM</name>
<keyword evidence="1" id="KW-0732">Signal</keyword>
<dbReference type="InterPro" id="IPR052158">
    <property type="entry name" value="INH-QAR"/>
</dbReference>
<feature type="chain" id="PRO_5024446652" description="DJ-1/PfpI domain-containing protein" evidence="1">
    <location>
        <begin position="25"/>
        <end position="278"/>
    </location>
</feature>
<sequence length="278" mass="30126">MVSFRLYSGSLLITSLLCSVFVASAPNEKYAHQPHAYVNQGGSGHGTLSARNETRTLWKFGVVLFPKLIVLDFDGPMELLGFLTKGSMVQTSASWPFAPYEFEIDYLAETLDPVIPSVGPPLLPSKTFSEVNNTQYDIILVPGGPGTRPSVISPAVLEFVKTQTPGLQYLLGVCTGSWILANAGMCVLEGRNATTNKAAFAQIKAETSQNINWVAKARWVVDGNIWTSSGVTAGMDMAYVFLTYLVGPDFSIKARNIIELRAAGQGDDEFAEIYGLLD</sequence>
<dbReference type="EMBL" id="SSOP01000044">
    <property type="protein sequence ID" value="KAB5593169.1"/>
    <property type="molecule type" value="Genomic_DNA"/>
</dbReference>
<accession>A0A5N5QNE0</accession>
<keyword evidence="4" id="KW-1185">Reference proteome</keyword>
<dbReference type="CDD" id="cd03139">
    <property type="entry name" value="GATase1_PfpI_2"/>
    <property type="match status" value="1"/>
</dbReference>
<reference evidence="3 4" key="1">
    <citation type="journal article" date="2019" name="Fungal Biol. Biotechnol.">
        <title>Draft genome sequence of fastidious pathogen Ceratobasidium theobromae, which causes vascular-streak dieback in Theobroma cacao.</title>
        <authorList>
            <person name="Ali S.S."/>
            <person name="Asman A."/>
            <person name="Shao J."/>
            <person name="Firmansyah A.P."/>
            <person name="Susilo A.W."/>
            <person name="Rosmana A."/>
            <person name="McMahon P."/>
            <person name="Junaid M."/>
            <person name="Guest D."/>
            <person name="Kheng T.Y."/>
            <person name="Meinhardt L.W."/>
            <person name="Bailey B.A."/>
        </authorList>
    </citation>
    <scope>NUCLEOTIDE SEQUENCE [LARGE SCALE GENOMIC DNA]</scope>
    <source>
        <strain evidence="3 4">CT2</strain>
    </source>
</reference>
<protein>
    <recommendedName>
        <fullName evidence="2">DJ-1/PfpI domain-containing protein</fullName>
    </recommendedName>
</protein>
<organism evidence="3 4">
    <name type="scientific">Ceratobasidium theobromae</name>
    <dbReference type="NCBI Taxonomy" id="1582974"/>
    <lineage>
        <taxon>Eukaryota</taxon>
        <taxon>Fungi</taxon>
        <taxon>Dikarya</taxon>
        <taxon>Basidiomycota</taxon>
        <taxon>Agaricomycotina</taxon>
        <taxon>Agaricomycetes</taxon>
        <taxon>Cantharellales</taxon>
        <taxon>Ceratobasidiaceae</taxon>
        <taxon>Ceratobasidium</taxon>
    </lineage>
</organism>
<dbReference type="Proteomes" id="UP000383932">
    <property type="component" value="Unassembled WGS sequence"/>
</dbReference>
<gene>
    <name evidence="3" type="ORF">CTheo_3399</name>
</gene>
<evidence type="ECO:0000259" key="2">
    <source>
        <dbReference type="Pfam" id="PF01965"/>
    </source>
</evidence>
<proteinExistence type="predicted"/>
<dbReference type="PANTHER" id="PTHR43130">
    <property type="entry name" value="ARAC-FAMILY TRANSCRIPTIONAL REGULATOR"/>
    <property type="match status" value="1"/>
</dbReference>
<dbReference type="InterPro" id="IPR029062">
    <property type="entry name" value="Class_I_gatase-like"/>
</dbReference>
<dbReference type="AlphaFoldDB" id="A0A5N5QNE0"/>
<evidence type="ECO:0000256" key="1">
    <source>
        <dbReference type="SAM" id="SignalP"/>
    </source>
</evidence>
<dbReference type="OrthoDB" id="543156at2759"/>